<dbReference type="InterPro" id="IPR008271">
    <property type="entry name" value="Ser/Thr_kinase_AS"/>
</dbReference>
<accession>A0A0K9Q1W2</accession>
<feature type="binding site" evidence="10">
    <location>
        <position position="107"/>
    </location>
    <ligand>
        <name>ATP</name>
        <dbReference type="ChEBI" id="CHEBI:30616"/>
    </ligand>
</feature>
<evidence type="ECO:0000256" key="5">
    <source>
        <dbReference type="ARBA" id="ARBA00022679"/>
    </source>
</evidence>
<dbReference type="GO" id="GO:0090404">
    <property type="term" value="C:pollen tube tip"/>
    <property type="evidence" value="ECO:0007669"/>
    <property type="project" value="UniProtKB-ARBA"/>
</dbReference>
<dbReference type="CDD" id="cd14066">
    <property type="entry name" value="STKc_IRAK"/>
    <property type="match status" value="1"/>
</dbReference>
<evidence type="ECO:0000256" key="4">
    <source>
        <dbReference type="ARBA" id="ARBA00022527"/>
    </source>
</evidence>
<keyword evidence="5" id="KW-0808">Transferase</keyword>
<dbReference type="EMBL" id="LFYR01000204">
    <property type="protein sequence ID" value="KMZ75154.1"/>
    <property type="molecule type" value="Genomic_DNA"/>
</dbReference>
<dbReference type="SUPFAM" id="SSF56112">
    <property type="entry name" value="Protein kinase-like (PK-like)"/>
    <property type="match status" value="1"/>
</dbReference>
<feature type="domain" description="Protein kinase" evidence="13">
    <location>
        <begin position="78"/>
        <end position="355"/>
    </location>
</feature>
<dbReference type="GO" id="GO:0005886">
    <property type="term" value="C:plasma membrane"/>
    <property type="evidence" value="ECO:0007669"/>
    <property type="project" value="UniProtKB-SubCell"/>
</dbReference>
<keyword evidence="4 11" id="KW-0723">Serine/threonine-protein kinase</keyword>
<comment type="caution">
    <text evidence="14">The sequence shown here is derived from an EMBL/GenBank/DDBJ whole genome shotgun (WGS) entry which is preliminary data.</text>
</comment>
<dbReference type="STRING" id="29655.A0A0K9Q1W2"/>
<evidence type="ECO:0000313" key="14">
    <source>
        <dbReference type="EMBL" id="KMZ75154.1"/>
    </source>
</evidence>
<dbReference type="InterPro" id="IPR001245">
    <property type="entry name" value="Ser-Thr/Tyr_kinase_cat_dom"/>
</dbReference>
<evidence type="ECO:0000256" key="11">
    <source>
        <dbReference type="RuleBase" id="RU000304"/>
    </source>
</evidence>
<name>A0A0K9Q1W2_ZOSMR</name>
<comment type="subcellular location">
    <subcellularLocation>
        <location evidence="1">Cell membrane</location>
        <topology evidence="1">Lipid-anchor</topology>
    </subcellularLocation>
</comment>
<dbReference type="FunFam" id="3.30.200.20:FF:000266">
    <property type="entry name" value="probable serine/threonine-protein kinase RLCKVII"/>
    <property type="match status" value="1"/>
</dbReference>
<keyword evidence="8 10" id="KW-0067">ATP-binding</keyword>
<dbReference type="InterPro" id="IPR011009">
    <property type="entry name" value="Kinase-like_dom_sf"/>
</dbReference>
<evidence type="ECO:0000256" key="10">
    <source>
        <dbReference type="PROSITE-ProRule" id="PRU10141"/>
    </source>
</evidence>
<dbReference type="GO" id="GO:0004672">
    <property type="term" value="F:protein kinase activity"/>
    <property type="evidence" value="ECO:0000318"/>
    <property type="project" value="GO_Central"/>
</dbReference>
<evidence type="ECO:0000256" key="8">
    <source>
        <dbReference type="ARBA" id="ARBA00022840"/>
    </source>
</evidence>
<dbReference type="PROSITE" id="PS50011">
    <property type="entry name" value="PROTEIN_KINASE_DOM"/>
    <property type="match status" value="1"/>
</dbReference>
<dbReference type="SMART" id="SM00220">
    <property type="entry name" value="S_TKc"/>
    <property type="match status" value="1"/>
</dbReference>
<dbReference type="PROSITE" id="PS00108">
    <property type="entry name" value="PROTEIN_KINASE_ST"/>
    <property type="match status" value="1"/>
</dbReference>
<dbReference type="Gene3D" id="1.10.510.10">
    <property type="entry name" value="Transferase(Phosphotransferase) domain 1"/>
    <property type="match status" value="1"/>
</dbReference>
<evidence type="ECO:0000256" key="12">
    <source>
        <dbReference type="SAM" id="MobiDB-lite"/>
    </source>
</evidence>
<dbReference type="OrthoDB" id="4062651at2759"/>
<keyword evidence="15" id="KW-1185">Reference proteome</keyword>
<evidence type="ECO:0000256" key="3">
    <source>
        <dbReference type="ARBA" id="ARBA00022475"/>
    </source>
</evidence>
<gene>
    <name evidence="14" type="ORF">ZOSMA_118G00320</name>
</gene>
<keyword evidence="9" id="KW-0472">Membrane</keyword>
<keyword evidence="6 10" id="KW-0547">Nucleotide-binding</keyword>
<sequence>MGWFLCTRGFGYIRDRKQRPKPTFTASTSGDVRNHISTVISGGWLGRDGGCNPPEEREETMTAKDFRYGELVAATKNFKMDCLIGEGGFGRVYKGRIGRNNQLVAIKQLDQNGMQGNREFLAEVMMLNLVHHPNLVNLIGYCSDGDQRLLVYEYMPLGSLEDHIFDIGYSRISLDWSVRIKIAAGAAKGLEYLHNKAKPPVIYRDMKCSNILLGEDFHPKLSDFGLAKHGPTGDNSHVSTRVMGTYGYCAPEYANTGKLTTKSDIYSFGVVLLEIITGMRSIDNNRPTSRRNLVTWARPYATDRKRFRQLVDPALKGNYPNKVVFQALSIASLCLQEQPSMRPPIEDVVTALTYLISSETESMSRVLPNENESSSSHSNEVEKEEYIIV</sequence>
<feature type="compositionally biased region" description="Basic and acidic residues" evidence="12">
    <location>
        <begin position="379"/>
        <end position="389"/>
    </location>
</feature>
<proteinExistence type="inferred from homology"/>
<dbReference type="PROSITE" id="PS00107">
    <property type="entry name" value="PROTEIN_KINASE_ATP"/>
    <property type="match status" value="1"/>
</dbReference>
<dbReference type="GO" id="GO:0005524">
    <property type="term" value="F:ATP binding"/>
    <property type="evidence" value="ECO:0007669"/>
    <property type="project" value="UniProtKB-UniRule"/>
</dbReference>
<feature type="compositionally biased region" description="Low complexity" evidence="12">
    <location>
        <begin position="369"/>
        <end position="378"/>
    </location>
</feature>
<dbReference type="Pfam" id="PF07714">
    <property type="entry name" value="PK_Tyr_Ser-Thr"/>
    <property type="match status" value="1"/>
</dbReference>
<comment type="similarity">
    <text evidence="2">Belongs to the protein kinase superfamily. Ser/Thr protein kinase family.</text>
</comment>
<dbReference type="InterPro" id="IPR017441">
    <property type="entry name" value="Protein_kinase_ATP_BS"/>
</dbReference>
<dbReference type="Gene3D" id="3.30.200.20">
    <property type="entry name" value="Phosphorylase Kinase, domain 1"/>
    <property type="match status" value="1"/>
</dbReference>
<evidence type="ECO:0000256" key="7">
    <source>
        <dbReference type="ARBA" id="ARBA00022777"/>
    </source>
</evidence>
<dbReference type="PANTHER" id="PTHR47985:SF4">
    <property type="entry name" value="SERINE_THREONINE-PROTEIN KINASE PBL27"/>
    <property type="match status" value="1"/>
</dbReference>
<organism evidence="14 15">
    <name type="scientific">Zostera marina</name>
    <name type="common">Eelgrass</name>
    <dbReference type="NCBI Taxonomy" id="29655"/>
    <lineage>
        <taxon>Eukaryota</taxon>
        <taxon>Viridiplantae</taxon>
        <taxon>Streptophyta</taxon>
        <taxon>Embryophyta</taxon>
        <taxon>Tracheophyta</taxon>
        <taxon>Spermatophyta</taxon>
        <taxon>Magnoliopsida</taxon>
        <taxon>Liliopsida</taxon>
        <taxon>Zosteraceae</taxon>
        <taxon>Zostera</taxon>
    </lineage>
</organism>
<dbReference type="Proteomes" id="UP000036987">
    <property type="component" value="Unassembled WGS sequence"/>
</dbReference>
<reference evidence="15" key="1">
    <citation type="journal article" date="2016" name="Nature">
        <title>The genome of the seagrass Zostera marina reveals angiosperm adaptation to the sea.</title>
        <authorList>
            <person name="Olsen J.L."/>
            <person name="Rouze P."/>
            <person name="Verhelst B."/>
            <person name="Lin Y.-C."/>
            <person name="Bayer T."/>
            <person name="Collen J."/>
            <person name="Dattolo E."/>
            <person name="De Paoli E."/>
            <person name="Dittami S."/>
            <person name="Maumus F."/>
            <person name="Michel G."/>
            <person name="Kersting A."/>
            <person name="Lauritano C."/>
            <person name="Lohaus R."/>
            <person name="Toepel M."/>
            <person name="Tonon T."/>
            <person name="Vanneste K."/>
            <person name="Amirebrahimi M."/>
            <person name="Brakel J."/>
            <person name="Bostroem C."/>
            <person name="Chovatia M."/>
            <person name="Grimwood J."/>
            <person name="Jenkins J.W."/>
            <person name="Jueterbock A."/>
            <person name="Mraz A."/>
            <person name="Stam W.T."/>
            <person name="Tice H."/>
            <person name="Bornberg-Bauer E."/>
            <person name="Green P.J."/>
            <person name="Pearson G.A."/>
            <person name="Procaccini G."/>
            <person name="Duarte C.M."/>
            <person name="Schmutz J."/>
            <person name="Reusch T.B.H."/>
            <person name="Van de Peer Y."/>
        </authorList>
    </citation>
    <scope>NUCLEOTIDE SEQUENCE [LARGE SCALE GENOMIC DNA]</scope>
    <source>
        <strain evidence="15">cv. Finnish</strain>
    </source>
</reference>
<evidence type="ECO:0000256" key="2">
    <source>
        <dbReference type="ARBA" id="ARBA00008684"/>
    </source>
</evidence>
<evidence type="ECO:0000313" key="15">
    <source>
        <dbReference type="Proteomes" id="UP000036987"/>
    </source>
</evidence>
<dbReference type="GO" id="GO:0010183">
    <property type="term" value="P:pollen tube guidance"/>
    <property type="evidence" value="ECO:0007669"/>
    <property type="project" value="UniProtKB-ARBA"/>
</dbReference>
<dbReference type="GO" id="GO:0004674">
    <property type="term" value="F:protein serine/threonine kinase activity"/>
    <property type="evidence" value="ECO:0007669"/>
    <property type="project" value="UniProtKB-KW"/>
</dbReference>
<feature type="region of interest" description="Disordered" evidence="12">
    <location>
        <begin position="363"/>
        <end position="389"/>
    </location>
</feature>
<keyword evidence="7 14" id="KW-0418">Kinase</keyword>
<evidence type="ECO:0000256" key="1">
    <source>
        <dbReference type="ARBA" id="ARBA00004193"/>
    </source>
</evidence>
<evidence type="ECO:0000256" key="6">
    <source>
        <dbReference type="ARBA" id="ARBA00022741"/>
    </source>
</evidence>
<evidence type="ECO:0000256" key="9">
    <source>
        <dbReference type="ARBA" id="ARBA00023136"/>
    </source>
</evidence>
<dbReference type="InterPro" id="IPR000719">
    <property type="entry name" value="Prot_kinase_dom"/>
</dbReference>
<keyword evidence="3" id="KW-1003">Cell membrane</keyword>
<dbReference type="FunFam" id="1.10.510.10:FF:000032">
    <property type="entry name" value="Serine/threonine-protein kinase PBS1"/>
    <property type="match status" value="1"/>
</dbReference>
<evidence type="ECO:0000259" key="13">
    <source>
        <dbReference type="PROSITE" id="PS50011"/>
    </source>
</evidence>
<protein>
    <submittedName>
        <fullName evidence="14">Protein kinase-like protein</fullName>
    </submittedName>
</protein>
<dbReference type="PANTHER" id="PTHR47985">
    <property type="entry name" value="OS07G0668900 PROTEIN"/>
    <property type="match status" value="1"/>
</dbReference>
<dbReference type="AlphaFoldDB" id="A0A0K9Q1W2"/>